<reference evidence="1 2" key="2">
    <citation type="journal article" date="2004" name="Trends Parasitol.">
        <title>The Anopheles gambiae genome: an update.</title>
        <authorList>
            <person name="Mongin E."/>
            <person name="Louis C."/>
            <person name="Holt R.A."/>
            <person name="Birney E."/>
            <person name="Collins F.H."/>
        </authorList>
    </citation>
    <scope>NUCLEOTIDE SEQUENCE [LARGE SCALE GENOMIC DNA]</scope>
    <source>
        <strain evidence="1 2">PEST</strain>
    </source>
</reference>
<dbReference type="VEuPathDB" id="VectorBase:AGAP011010"/>
<dbReference type="EnsemblMetazoa" id="AGAP011010-RA">
    <property type="protein sequence ID" value="AGAP011010-PA"/>
    <property type="gene ID" value="AGAP011010"/>
</dbReference>
<dbReference type="PANTHER" id="PTHR20898:SF1">
    <property type="entry name" value="MD-2-RELATED LIPID-RECOGNITION DOMAIN-CONTAINING PROTEIN"/>
    <property type="match status" value="1"/>
</dbReference>
<dbReference type="SMART" id="SM00697">
    <property type="entry name" value="DM8"/>
    <property type="match status" value="1"/>
</dbReference>
<dbReference type="PANTHER" id="PTHR20898">
    <property type="entry name" value="DAEDALUS ON 3-RELATED-RELATED"/>
    <property type="match status" value="1"/>
</dbReference>
<dbReference type="Proteomes" id="UP000007062">
    <property type="component" value="Chromosome 3L"/>
</dbReference>
<reference evidence="1 2" key="1">
    <citation type="journal article" date="2002" name="Science">
        <title>The genome sequence of the malaria mosquito Anopheles gambiae.</title>
        <authorList>
            <person name="Holt R.A."/>
            <person name="Subramanian G.M."/>
            <person name="Halpern A."/>
            <person name="Sutton G.G."/>
            <person name="Charlab R."/>
            <person name="Nusskern D.R."/>
            <person name="Wincker P."/>
            <person name="Clark A.G."/>
            <person name="Ribeiro J.M."/>
            <person name="Wides R."/>
            <person name="Salzberg S.L."/>
            <person name="Loftus B."/>
            <person name="Yandell M."/>
            <person name="Majoros W.H."/>
            <person name="Rusch D.B."/>
            <person name="Lai Z."/>
            <person name="Kraft C.L."/>
            <person name="Abril J.F."/>
            <person name="Anthouard V."/>
            <person name="Arensburger P."/>
            <person name="Atkinson P.W."/>
            <person name="Baden H."/>
            <person name="de Berardinis V."/>
            <person name="Baldwin D."/>
            <person name="Benes V."/>
            <person name="Biedler J."/>
            <person name="Blass C."/>
            <person name="Bolanos R."/>
            <person name="Boscus D."/>
            <person name="Barnstead M."/>
            <person name="Cai S."/>
            <person name="Center A."/>
            <person name="Chaturverdi K."/>
            <person name="Christophides G.K."/>
            <person name="Chrystal M.A."/>
            <person name="Clamp M."/>
            <person name="Cravchik A."/>
            <person name="Curwen V."/>
            <person name="Dana A."/>
            <person name="Delcher A."/>
            <person name="Dew I."/>
            <person name="Evans C.A."/>
            <person name="Flanigan M."/>
            <person name="Grundschober-Freimoser A."/>
            <person name="Friedli L."/>
            <person name="Gu Z."/>
            <person name="Guan P."/>
            <person name="Guigo R."/>
            <person name="Hillenmeyer M.E."/>
            <person name="Hladun S.L."/>
            <person name="Hogan J.R."/>
            <person name="Hong Y.S."/>
            <person name="Hoover J."/>
            <person name="Jaillon O."/>
            <person name="Ke Z."/>
            <person name="Kodira C."/>
            <person name="Kokoza E."/>
            <person name="Koutsos A."/>
            <person name="Letunic I."/>
            <person name="Levitsky A."/>
            <person name="Liang Y."/>
            <person name="Lin J.J."/>
            <person name="Lobo N.F."/>
            <person name="Lopez J.R."/>
            <person name="Malek J.A."/>
            <person name="McIntosh T.C."/>
            <person name="Meister S."/>
            <person name="Miller J."/>
            <person name="Mobarry C."/>
            <person name="Mongin E."/>
            <person name="Murphy S.D."/>
            <person name="O'Brochta D.A."/>
            <person name="Pfannkoch C."/>
            <person name="Qi R."/>
            <person name="Regier M.A."/>
            <person name="Remington K."/>
            <person name="Shao H."/>
            <person name="Sharakhova M.V."/>
            <person name="Sitter C.D."/>
            <person name="Shetty J."/>
            <person name="Smith T.J."/>
            <person name="Strong R."/>
            <person name="Sun J."/>
            <person name="Thomasova D."/>
            <person name="Ton L.Q."/>
            <person name="Topalis P."/>
            <person name="Tu Z."/>
            <person name="Unger M.F."/>
            <person name="Walenz B."/>
            <person name="Wang A."/>
            <person name="Wang J."/>
            <person name="Wang M."/>
            <person name="Wang X."/>
            <person name="Woodford K.J."/>
            <person name="Wortman J.R."/>
            <person name="Wu M."/>
            <person name="Yao A."/>
            <person name="Zdobnov E.M."/>
            <person name="Zhang H."/>
            <person name="Zhao Q."/>
            <person name="Zhao S."/>
            <person name="Zhu S.C."/>
            <person name="Zhimulev I."/>
            <person name="Coluzzi M."/>
            <person name="della Torre A."/>
            <person name="Roth C.W."/>
            <person name="Louis C."/>
            <person name="Kalush F."/>
            <person name="Mural R.J."/>
            <person name="Myers E.W."/>
            <person name="Adams M.D."/>
            <person name="Smith H.O."/>
            <person name="Broder S."/>
            <person name="Gardner M.J."/>
            <person name="Fraser C.M."/>
            <person name="Birney E."/>
            <person name="Bork P."/>
            <person name="Brey P.T."/>
            <person name="Venter J.C."/>
            <person name="Weissenbach J."/>
            <person name="Kafatos F.C."/>
            <person name="Collins F.H."/>
            <person name="Hoffman S.L."/>
        </authorList>
    </citation>
    <scope>NUCLEOTIDE SEQUENCE [LARGE SCALE GENOMIC DNA]</scope>
    <source>
        <strain evidence="1 2">PEST</strain>
    </source>
</reference>
<protein>
    <submittedName>
        <fullName evidence="1">Uncharacterized protein</fullName>
    </submittedName>
</protein>
<evidence type="ECO:0000313" key="2">
    <source>
        <dbReference type="Proteomes" id="UP000007062"/>
    </source>
</evidence>
<dbReference type="Pfam" id="PF06477">
    <property type="entry name" value="DUF1091"/>
    <property type="match status" value="1"/>
</dbReference>
<reference evidence="1" key="3">
    <citation type="submission" date="2020-05" db="UniProtKB">
        <authorList>
            <consortium name="EnsemblMetazoa"/>
        </authorList>
    </citation>
    <scope>IDENTIFICATION</scope>
    <source>
        <strain evidence="1">PEST</strain>
    </source>
</reference>
<evidence type="ECO:0000313" key="1">
    <source>
        <dbReference type="EnsemblMetazoa" id="AGAP011010-PA"/>
    </source>
</evidence>
<dbReference type="AlphaFoldDB" id="A0A1S4H6H6"/>
<sequence>MSSSPYCLFATFAFWYVCPVTCNLYPVIEYYDIKGNEKYVNATIQAIGEHDLNTLFVFYIRALDGAVKNVLFSRWIDGCAFLRRPNSDRLIKIFFDVIKEYSKVPRCPYKRGDTMVLNITPSAWPIPSVFPATDFLLEVKTYIKVGVLLAFETRWFGSLVKIEQVKERWSATKGKN</sequence>
<dbReference type="InParanoid" id="A0A1S4H6H6"/>
<dbReference type="EMBL" id="AAAB01008823">
    <property type="status" value="NOT_ANNOTATED_CDS"/>
    <property type="molecule type" value="Genomic_DNA"/>
</dbReference>
<dbReference type="InterPro" id="IPR010512">
    <property type="entry name" value="DUF1091"/>
</dbReference>
<name>A0A1S4H6H6_ANOGA</name>
<proteinExistence type="predicted"/>
<organism evidence="1 2">
    <name type="scientific">Anopheles gambiae</name>
    <name type="common">African malaria mosquito</name>
    <dbReference type="NCBI Taxonomy" id="7165"/>
    <lineage>
        <taxon>Eukaryota</taxon>
        <taxon>Metazoa</taxon>
        <taxon>Ecdysozoa</taxon>
        <taxon>Arthropoda</taxon>
        <taxon>Hexapoda</taxon>
        <taxon>Insecta</taxon>
        <taxon>Pterygota</taxon>
        <taxon>Neoptera</taxon>
        <taxon>Endopterygota</taxon>
        <taxon>Diptera</taxon>
        <taxon>Nematocera</taxon>
        <taxon>Culicoidea</taxon>
        <taxon>Culicidae</taxon>
        <taxon>Anophelinae</taxon>
        <taxon>Anopheles</taxon>
    </lineage>
</organism>
<keyword evidence="2" id="KW-1185">Reference proteome</keyword>
<accession>A0A1S4H6H6</accession>